<evidence type="ECO:0000256" key="7">
    <source>
        <dbReference type="ARBA" id="ARBA00023303"/>
    </source>
</evidence>
<evidence type="ECO:0000259" key="9">
    <source>
        <dbReference type="SMART" id="SM00225"/>
    </source>
</evidence>
<dbReference type="Gene3D" id="1.20.120.350">
    <property type="entry name" value="Voltage-gated potassium channels. Chain C"/>
    <property type="match status" value="1"/>
</dbReference>
<evidence type="ECO:0000313" key="10">
    <source>
        <dbReference type="EnsemblMetazoa" id="CLYHEMP013269.1"/>
    </source>
</evidence>
<dbReference type="GO" id="GO:0005251">
    <property type="term" value="F:delayed rectifier potassium channel activity"/>
    <property type="evidence" value="ECO:0007669"/>
    <property type="project" value="TreeGrafter"/>
</dbReference>
<protein>
    <recommendedName>
        <fullName evidence="9">BTB domain-containing protein</fullName>
    </recommendedName>
</protein>
<keyword evidence="5" id="KW-0406">Ion transport</keyword>
<keyword evidence="3 8" id="KW-0812">Transmembrane</keyword>
<accession>A0A7M5WUL9</accession>
<dbReference type="PANTHER" id="PTHR11537:SF113">
    <property type="entry name" value="POTASSIUM VOLTAGE-GATED CHANNEL PROTEIN SHAKER"/>
    <property type="match status" value="1"/>
</dbReference>
<keyword evidence="7" id="KW-0407">Ion channel</keyword>
<dbReference type="Pfam" id="PF02214">
    <property type="entry name" value="BTB_2"/>
    <property type="match status" value="1"/>
</dbReference>
<dbReference type="InterPro" id="IPR028325">
    <property type="entry name" value="VG_K_chnl"/>
</dbReference>
<sequence length="212" mass="24926">VPRLDRRNSTVNLRKKISRKLLVTDSRVIINVSGKIFETNQSTLDRFTDTLLSSDSQDRKRYYCEKQKQFFFNRDRNKFEAILFFYQSCGKLFLPPLCSLEEFIEECEFFRLPRAAIDLLKLLEGAELMQNVKNASRSLRPPRANTYLNRIRNMLDYPNSSIPAILYFTMYCLLIVVSIIRYCIETLPGSTIDQNLYWTYFEIAGSGFFLLD</sequence>
<name>A0A7M5WUL9_9CNID</name>
<dbReference type="InterPro" id="IPR011333">
    <property type="entry name" value="SKP1/BTB/POZ_sf"/>
</dbReference>
<dbReference type="Gene3D" id="3.30.710.10">
    <property type="entry name" value="Potassium Channel Kv1.1, Chain A"/>
    <property type="match status" value="1"/>
</dbReference>
<reference evidence="10" key="1">
    <citation type="submission" date="2021-01" db="UniProtKB">
        <authorList>
            <consortium name="EnsemblMetazoa"/>
        </authorList>
    </citation>
    <scope>IDENTIFICATION</scope>
</reference>
<dbReference type="PANTHER" id="PTHR11537">
    <property type="entry name" value="VOLTAGE-GATED POTASSIUM CHANNEL"/>
    <property type="match status" value="1"/>
</dbReference>
<evidence type="ECO:0000256" key="3">
    <source>
        <dbReference type="ARBA" id="ARBA00022692"/>
    </source>
</evidence>
<dbReference type="AlphaFoldDB" id="A0A7M5WUL9"/>
<evidence type="ECO:0000256" key="4">
    <source>
        <dbReference type="ARBA" id="ARBA00022989"/>
    </source>
</evidence>
<keyword evidence="2" id="KW-0813">Transport</keyword>
<keyword evidence="11" id="KW-1185">Reference proteome</keyword>
<dbReference type="SMART" id="SM00225">
    <property type="entry name" value="BTB"/>
    <property type="match status" value="1"/>
</dbReference>
<feature type="transmembrane region" description="Helical" evidence="8">
    <location>
        <begin position="164"/>
        <end position="184"/>
    </location>
</feature>
<keyword evidence="6 8" id="KW-0472">Membrane</keyword>
<dbReference type="InterPro" id="IPR000210">
    <property type="entry name" value="BTB/POZ_dom"/>
</dbReference>
<dbReference type="PRINTS" id="PR00169">
    <property type="entry name" value="KCHANNEL"/>
</dbReference>
<evidence type="ECO:0000256" key="2">
    <source>
        <dbReference type="ARBA" id="ARBA00022448"/>
    </source>
</evidence>
<dbReference type="InterPro" id="IPR027359">
    <property type="entry name" value="Volt_channel_dom_sf"/>
</dbReference>
<dbReference type="EnsemblMetazoa" id="CLYHEMT013269.1">
    <property type="protein sequence ID" value="CLYHEMP013269.1"/>
    <property type="gene ID" value="CLYHEMG013269"/>
</dbReference>
<keyword evidence="4 8" id="KW-1133">Transmembrane helix</keyword>
<proteinExistence type="predicted"/>
<evidence type="ECO:0000313" key="11">
    <source>
        <dbReference type="Proteomes" id="UP000594262"/>
    </source>
</evidence>
<dbReference type="OrthoDB" id="415460at2759"/>
<dbReference type="GO" id="GO:0051260">
    <property type="term" value="P:protein homooligomerization"/>
    <property type="evidence" value="ECO:0007669"/>
    <property type="project" value="InterPro"/>
</dbReference>
<dbReference type="GO" id="GO:0001508">
    <property type="term" value="P:action potential"/>
    <property type="evidence" value="ECO:0007669"/>
    <property type="project" value="TreeGrafter"/>
</dbReference>
<dbReference type="SUPFAM" id="SSF54695">
    <property type="entry name" value="POZ domain"/>
    <property type="match status" value="1"/>
</dbReference>
<dbReference type="InterPro" id="IPR003131">
    <property type="entry name" value="T1-type_BTB"/>
</dbReference>
<dbReference type="Proteomes" id="UP000594262">
    <property type="component" value="Unplaced"/>
</dbReference>
<evidence type="ECO:0000256" key="1">
    <source>
        <dbReference type="ARBA" id="ARBA00004141"/>
    </source>
</evidence>
<feature type="domain" description="BTB" evidence="9">
    <location>
        <begin position="26"/>
        <end position="127"/>
    </location>
</feature>
<evidence type="ECO:0000256" key="8">
    <source>
        <dbReference type="SAM" id="Phobius"/>
    </source>
</evidence>
<comment type="subcellular location">
    <subcellularLocation>
        <location evidence="1">Membrane</location>
        <topology evidence="1">Multi-pass membrane protein</topology>
    </subcellularLocation>
</comment>
<dbReference type="GO" id="GO:0008076">
    <property type="term" value="C:voltage-gated potassium channel complex"/>
    <property type="evidence" value="ECO:0007669"/>
    <property type="project" value="InterPro"/>
</dbReference>
<evidence type="ECO:0000256" key="5">
    <source>
        <dbReference type="ARBA" id="ARBA00023065"/>
    </source>
</evidence>
<evidence type="ECO:0000256" key="6">
    <source>
        <dbReference type="ARBA" id="ARBA00023136"/>
    </source>
</evidence>
<organism evidence="10 11">
    <name type="scientific">Clytia hemisphaerica</name>
    <dbReference type="NCBI Taxonomy" id="252671"/>
    <lineage>
        <taxon>Eukaryota</taxon>
        <taxon>Metazoa</taxon>
        <taxon>Cnidaria</taxon>
        <taxon>Hydrozoa</taxon>
        <taxon>Hydroidolina</taxon>
        <taxon>Leptothecata</taxon>
        <taxon>Obeliida</taxon>
        <taxon>Clytiidae</taxon>
        <taxon>Clytia</taxon>
    </lineage>
</organism>